<evidence type="ECO:0000256" key="11">
    <source>
        <dbReference type="ARBA" id="ARBA00023049"/>
    </source>
</evidence>
<evidence type="ECO:0000256" key="8">
    <source>
        <dbReference type="ARBA" id="ARBA00022833"/>
    </source>
</evidence>
<dbReference type="AlphaFoldDB" id="A0AAN8TZ35"/>
<dbReference type="InterPro" id="IPR000642">
    <property type="entry name" value="Peptidase_M41"/>
</dbReference>
<evidence type="ECO:0000259" key="13">
    <source>
        <dbReference type="SMART" id="SM00382"/>
    </source>
</evidence>
<dbReference type="GO" id="GO:0005524">
    <property type="term" value="F:ATP binding"/>
    <property type="evidence" value="ECO:0007669"/>
    <property type="project" value="UniProtKB-KW"/>
</dbReference>
<proteinExistence type="inferred from homology"/>
<dbReference type="GO" id="GO:0016887">
    <property type="term" value="F:ATP hydrolysis activity"/>
    <property type="evidence" value="ECO:0007669"/>
    <property type="project" value="InterPro"/>
</dbReference>
<dbReference type="InterPro" id="IPR027417">
    <property type="entry name" value="P-loop_NTPase"/>
</dbReference>
<evidence type="ECO:0000256" key="2">
    <source>
        <dbReference type="ARBA" id="ARBA00010044"/>
    </source>
</evidence>
<keyword evidence="7" id="KW-0378">Hydrolase</keyword>
<dbReference type="GO" id="GO:0046872">
    <property type="term" value="F:metal ion binding"/>
    <property type="evidence" value="ECO:0007669"/>
    <property type="project" value="UniProtKB-KW"/>
</dbReference>
<dbReference type="FunFam" id="3.40.50.300:FF:001118">
    <property type="entry name" value="ATP-dependent zinc metalloprotease FTSH 12, chloroplastic"/>
    <property type="match status" value="1"/>
</dbReference>
<dbReference type="InterPro" id="IPR037219">
    <property type="entry name" value="Peptidase_M41-like"/>
</dbReference>
<evidence type="ECO:0000256" key="4">
    <source>
        <dbReference type="ARBA" id="ARBA00022670"/>
    </source>
</evidence>
<dbReference type="GO" id="GO:0004176">
    <property type="term" value="F:ATP-dependent peptidase activity"/>
    <property type="evidence" value="ECO:0007669"/>
    <property type="project" value="InterPro"/>
</dbReference>
<keyword evidence="12" id="KW-1133">Transmembrane helix</keyword>
<keyword evidence="12" id="KW-0812">Transmembrane</keyword>
<keyword evidence="9" id="KW-0067">ATP-binding</keyword>
<dbReference type="SUPFAM" id="SSF140990">
    <property type="entry name" value="FtsH protease domain-like"/>
    <property type="match status" value="1"/>
</dbReference>
<dbReference type="PANTHER" id="PTHR43655">
    <property type="entry name" value="ATP-DEPENDENT PROTEASE"/>
    <property type="match status" value="1"/>
</dbReference>
<feature type="domain" description="AAA+ ATPase" evidence="13">
    <location>
        <begin position="514"/>
        <end position="657"/>
    </location>
</feature>
<dbReference type="GO" id="GO:0005745">
    <property type="term" value="C:m-AAA complex"/>
    <property type="evidence" value="ECO:0007669"/>
    <property type="project" value="TreeGrafter"/>
</dbReference>
<dbReference type="SUPFAM" id="SSF52540">
    <property type="entry name" value="P-loop containing nucleoside triphosphate hydrolases"/>
    <property type="match status" value="1"/>
</dbReference>
<dbReference type="Gene3D" id="1.10.8.60">
    <property type="match status" value="1"/>
</dbReference>
<dbReference type="Pfam" id="PF01434">
    <property type="entry name" value="Peptidase_M41"/>
    <property type="match status" value="1"/>
</dbReference>
<keyword evidence="12" id="KW-0472">Membrane</keyword>
<accession>A0AAN8TZ35</accession>
<dbReference type="Pfam" id="PF17862">
    <property type="entry name" value="AAA_lid_3"/>
    <property type="match status" value="1"/>
</dbReference>
<keyword evidence="5" id="KW-0479">Metal-binding</keyword>
<dbReference type="Proteomes" id="UP001371456">
    <property type="component" value="Unassembled WGS sequence"/>
</dbReference>
<protein>
    <recommendedName>
        <fullName evidence="13">AAA+ ATPase domain-containing protein</fullName>
    </recommendedName>
</protein>
<dbReference type="GO" id="GO:0034982">
    <property type="term" value="P:mitochondrial protein processing"/>
    <property type="evidence" value="ECO:0007669"/>
    <property type="project" value="TreeGrafter"/>
</dbReference>
<evidence type="ECO:0000256" key="6">
    <source>
        <dbReference type="ARBA" id="ARBA00022741"/>
    </source>
</evidence>
<evidence type="ECO:0000256" key="1">
    <source>
        <dbReference type="ARBA" id="ARBA00001947"/>
    </source>
</evidence>
<keyword evidence="4" id="KW-0645">Protease</keyword>
<evidence type="ECO:0000313" key="15">
    <source>
        <dbReference type="Proteomes" id="UP001371456"/>
    </source>
</evidence>
<dbReference type="GO" id="GO:0004222">
    <property type="term" value="F:metalloendopeptidase activity"/>
    <property type="evidence" value="ECO:0007669"/>
    <property type="project" value="InterPro"/>
</dbReference>
<reference evidence="14 15" key="1">
    <citation type="submission" date="2024-02" db="EMBL/GenBank/DDBJ databases">
        <title>de novo genome assembly of Solanum bulbocastanum strain 11H21.</title>
        <authorList>
            <person name="Hosaka A.J."/>
        </authorList>
    </citation>
    <scope>NUCLEOTIDE SEQUENCE [LARGE SCALE GENOMIC DNA]</scope>
    <source>
        <tissue evidence="14">Young leaves</tissue>
    </source>
</reference>
<sequence length="997" mass="114380">MHLTITSPPQQLNSIQLSSKPLFLTLPFKCRRKFSRVRRSTIVASSSNTNNSPEGFSWLQLSQSIRRGSERFLNQLEDSVKKETGFDFQDVKVKVGEFSGRAVDSAKNGQVLLQRFQSELFPVFLNWNKFESWKDIKKWDSKRVGVFILYIIVTVCSCQKIYMAIRAPIINRERKELTEAYMEALIPEPTPVNVKRFKKGLWRKTTPKGLKLKKFIEAADGTLIHDSSYVGEDAWEDDSGSHNMKEVIDHDTRLRVEDKETLKENLGISAENQDMGGTWRARLKEWHKILTNEKMAEQLDSVNARYVVEFDMKEVENSLRKDVVEKTRETQGTRALWISKRWWRYRPKLPYTYFLQKLDTSEVAAIVFTEDLKRVFVTMKEGFPLEYIVDIPLDPFLFEMISSSGAEVDLLQKRQIHYFFKVLFALLPGILILWFIRESMMLLNITTNRLLYKKYKQLFDMAYAENFILPVGEVGETKSMYKEIVLGGDVWDLLDELMIYMGNPMQYYEKDVKFVRGVLLSGPPGTGKTLFARTLAKESGMPFVFASGAEFTDSEKSGAARINEMFSVARRNAPAFVFIDEIDAIAGRHARKDPRRKATFEALISQLDGEKEKTGVDRFSLRQAVIFICATNRPDELDLEFVRPGRIDRRVYIGLPDAKQRVQIFGVHSAGKQLSEDIAFEKLVFRTVGYSGADIRNLVNEAGIMSVRKGHSKINQQDIIDVLDKQLLEGMGVLLTEEEQQKCEQSVSREKRQLLAVHEAGHIVLAHLFPQFDWHAFSQLLPGGKETAVSVFYPREDVVDQGYTTFGYMKMQMVVAHGGRCAERIVFGDDITDGGVDDLEKITKIAREMVISPRNSRLGLTSLTKKIGLGDRPDSPDGEIIKYKWDDPHIIPADMTVEVAELFTRELTRYIDETEELAMRGLLANRHILDLISNELLEHSRITGLEVEDKMRGLRPAMFEDFVKPFQINMEEEGPLPHNDRLSYQPLDIYPAPLHRS</sequence>
<evidence type="ECO:0000256" key="3">
    <source>
        <dbReference type="ARBA" id="ARBA00010550"/>
    </source>
</evidence>
<dbReference type="GO" id="GO:0009535">
    <property type="term" value="C:chloroplast thylakoid membrane"/>
    <property type="evidence" value="ECO:0007669"/>
    <property type="project" value="TreeGrafter"/>
</dbReference>
<evidence type="ECO:0000256" key="12">
    <source>
        <dbReference type="SAM" id="Phobius"/>
    </source>
</evidence>
<dbReference type="Gene3D" id="1.20.58.760">
    <property type="entry name" value="Peptidase M41"/>
    <property type="match status" value="1"/>
</dbReference>
<dbReference type="PANTHER" id="PTHR43655:SF19">
    <property type="entry name" value="ATP-DEPENDENT ZINC METALLOPROTEASE FTSH 12, CHLOROPLASTIC"/>
    <property type="match status" value="1"/>
</dbReference>
<keyword evidence="8" id="KW-0862">Zinc</keyword>
<comment type="cofactor">
    <cofactor evidence="1">
        <name>Zn(2+)</name>
        <dbReference type="ChEBI" id="CHEBI:29105"/>
    </cofactor>
</comment>
<dbReference type="FunFam" id="1.10.8.60:FF:000101">
    <property type="entry name" value="ATP-dependent zinc metalloprotease FTSH 12, chloroplastic"/>
    <property type="match status" value="1"/>
</dbReference>
<feature type="transmembrane region" description="Helical" evidence="12">
    <location>
        <begin position="418"/>
        <end position="436"/>
    </location>
</feature>
<dbReference type="Gene3D" id="3.40.50.300">
    <property type="entry name" value="P-loop containing nucleotide triphosphate hydrolases"/>
    <property type="match status" value="1"/>
</dbReference>
<dbReference type="FunFam" id="1.20.58.760:FF:000014">
    <property type="entry name" value="ATP-dependent zinc metalloprotease FTSH 12, chloroplastic"/>
    <property type="match status" value="1"/>
</dbReference>
<evidence type="ECO:0000256" key="5">
    <source>
        <dbReference type="ARBA" id="ARBA00022723"/>
    </source>
</evidence>
<name>A0AAN8TZ35_SOLBU</name>
<evidence type="ECO:0000256" key="9">
    <source>
        <dbReference type="ARBA" id="ARBA00022840"/>
    </source>
</evidence>
<comment type="caution">
    <text evidence="14">The sequence shown here is derived from an EMBL/GenBank/DDBJ whole genome shotgun (WGS) entry which is preliminary data.</text>
</comment>
<dbReference type="InterPro" id="IPR003959">
    <property type="entry name" value="ATPase_AAA_core"/>
</dbReference>
<dbReference type="EMBL" id="JBANQN010000002">
    <property type="protein sequence ID" value="KAK6797583.1"/>
    <property type="molecule type" value="Genomic_DNA"/>
</dbReference>
<gene>
    <name evidence="14" type="ORF">RDI58_005285</name>
</gene>
<dbReference type="GO" id="GO:0009793">
    <property type="term" value="P:embryo development ending in seed dormancy"/>
    <property type="evidence" value="ECO:0007669"/>
    <property type="project" value="TreeGrafter"/>
</dbReference>
<keyword evidence="15" id="KW-1185">Reference proteome</keyword>
<evidence type="ECO:0000313" key="14">
    <source>
        <dbReference type="EMBL" id="KAK6797583.1"/>
    </source>
</evidence>
<organism evidence="14 15">
    <name type="scientific">Solanum bulbocastanum</name>
    <name type="common">Wild potato</name>
    <dbReference type="NCBI Taxonomy" id="147425"/>
    <lineage>
        <taxon>Eukaryota</taxon>
        <taxon>Viridiplantae</taxon>
        <taxon>Streptophyta</taxon>
        <taxon>Embryophyta</taxon>
        <taxon>Tracheophyta</taxon>
        <taxon>Spermatophyta</taxon>
        <taxon>Magnoliopsida</taxon>
        <taxon>eudicotyledons</taxon>
        <taxon>Gunneridae</taxon>
        <taxon>Pentapetalae</taxon>
        <taxon>asterids</taxon>
        <taxon>lamiids</taxon>
        <taxon>Solanales</taxon>
        <taxon>Solanaceae</taxon>
        <taxon>Solanoideae</taxon>
        <taxon>Solaneae</taxon>
        <taxon>Solanum</taxon>
    </lineage>
</organism>
<dbReference type="Pfam" id="PF00004">
    <property type="entry name" value="AAA"/>
    <property type="match status" value="1"/>
</dbReference>
<comment type="similarity">
    <text evidence="3">In the N-terminal section; belongs to the AAA ATPase family.</text>
</comment>
<keyword evidence="11" id="KW-0482">Metalloprotease</keyword>
<comment type="similarity">
    <text evidence="2">In the C-terminal section; belongs to the peptidase M41 family.</text>
</comment>
<dbReference type="SMART" id="SM00382">
    <property type="entry name" value="AAA"/>
    <property type="match status" value="1"/>
</dbReference>
<keyword evidence="10" id="KW-0809">Transit peptide</keyword>
<dbReference type="InterPro" id="IPR003593">
    <property type="entry name" value="AAA+_ATPase"/>
</dbReference>
<feature type="transmembrane region" description="Helical" evidence="12">
    <location>
        <begin position="144"/>
        <end position="165"/>
    </location>
</feature>
<evidence type="ECO:0000256" key="10">
    <source>
        <dbReference type="ARBA" id="ARBA00022946"/>
    </source>
</evidence>
<evidence type="ECO:0000256" key="7">
    <source>
        <dbReference type="ARBA" id="ARBA00022801"/>
    </source>
</evidence>
<dbReference type="InterPro" id="IPR050928">
    <property type="entry name" value="ATP-dep_Zn_Metalloprotease"/>
</dbReference>
<dbReference type="InterPro" id="IPR041569">
    <property type="entry name" value="AAA_lid_3"/>
</dbReference>
<keyword evidence="6" id="KW-0547">Nucleotide-binding</keyword>